<organism evidence="1">
    <name type="scientific">freshwater metagenome</name>
    <dbReference type="NCBI Taxonomy" id="449393"/>
    <lineage>
        <taxon>unclassified sequences</taxon>
        <taxon>metagenomes</taxon>
        <taxon>ecological metagenomes</taxon>
    </lineage>
</organism>
<name>A0A6J6S1M9_9ZZZZ</name>
<accession>A0A6J6S1M9</accession>
<gene>
    <name evidence="1" type="ORF">UFOPK2624_02182</name>
</gene>
<reference evidence="1" key="1">
    <citation type="submission" date="2020-05" db="EMBL/GenBank/DDBJ databases">
        <authorList>
            <person name="Chiriac C."/>
            <person name="Salcher M."/>
            <person name="Ghai R."/>
            <person name="Kavagutti S V."/>
        </authorList>
    </citation>
    <scope>NUCLEOTIDE SEQUENCE</scope>
</reference>
<sequence length="129" mass="14331">MKLNAVTEPYEIVAVRGIEVDHLRIHSKEECAVGVINERQTSRHSRAKIPARWSEDHNSTTSHVLAAVVTQAFNDSDRATIADTETFADDAPKEHLPLRCAVKHDVASDDVVFRSKGCTLRRTNNDPTA</sequence>
<evidence type="ECO:0000313" key="1">
    <source>
        <dbReference type="EMBL" id="CAB4728696.1"/>
    </source>
</evidence>
<proteinExistence type="predicted"/>
<dbReference type="EMBL" id="CAEZXY010000198">
    <property type="protein sequence ID" value="CAB4728696.1"/>
    <property type="molecule type" value="Genomic_DNA"/>
</dbReference>
<protein>
    <submittedName>
        <fullName evidence="1">Unannotated protein</fullName>
    </submittedName>
</protein>
<dbReference type="AlphaFoldDB" id="A0A6J6S1M9"/>